<proteinExistence type="predicted"/>
<protein>
    <submittedName>
        <fullName evidence="1">Uncharacterized protein</fullName>
    </submittedName>
</protein>
<dbReference type="Proteomes" id="UP001060085">
    <property type="component" value="Linkage Group LG01"/>
</dbReference>
<reference evidence="2" key="1">
    <citation type="journal article" date="2023" name="Nat. Plants">
        <title>Single-cell RNA sequencing provides a high-resolution roadmap for understanding the multicellular compartmentation of specialized metabolism.</title>
        <authorList>
            <person name="Sun S."/>
            <person name="Shen X."/>
            <person name="Li Y."/>
            <person name="Li Y."/>
            <person name="Wang S."/>
            <person name="Li R."/>
            <person name="Zhang H."/>
            <person name="Shen G."/>
            <person name="Guo B."/>
            <person name="Wei J."/>
            <person name="Xu J."/>
            <person name="St-Pierre B."/>
            <person name="Chen S."/>
            <person name="Sun C."/>
        </authorList>
    </citation>
    <scope>NUCLEOTIDE SEQUENCE [LARGE SCALE GENOMIC DNA]</scope>
</reference>
<organism evidence="1 2">
    <name type="scientific">Catharanthus roseus</name>
    <name type="common">Madagascar periwinkle</name>
    <name type="synonym">Vinca rosea</name>
    <dbReference type="NCBI Taxonomy" id="4058"/>
    <lineage>
        <taxon>Eukaryota</taxon>
        <taxon>Viridiplantae</taxon>
        <taxon>Streptophyta</taxon>
        <taxon>Embryophyta</taxon>
        <taxon>Tracheophyta</taxon>
        <taxon>Spermatophyta</taxon>
        <taxon>Magnoliopsida</taxon>
        <taxon>eudicotyledons</taxon>
        <taxon>Gunneridae</taxon>
        <taxon>Pentapetalae</taxon>
        <taxon>asterids</taxon>
        <taxon>lamiids</taxon>
        <taxon>Gentianales</taxon>
        <taxon>Apocynaceae</taxon>
        <taxon>Rauvolfioideae</taxon>
        <taxon>Vinceae</taxon>
        <taxon>Catharanthinae</taxon>
        <taxon>Catharanthus</taxon>
    </lineage>
</organism>
<gene>
    <name evidence="1" type="ORF">M9H77_01970</name>
</gene>
<keyword evidence="2" id="KW-1185">Reference proteome</keyword>
<evidence type="ECO:0000313" key="1">
    <source>
        <dbReference type="EMBL" id="KAI5680743.1"/>
    </source>
</evidence>
<name>A0ACC0C7J7_CATRO</name>
<comment type="caution">
    <text evidence="1">The sequence shown here is derived from an EMBL/GenBank/DDBJ whole genome shotgun (WGS) entry which is preliminary data.</text>
</comment>
<sequence length="203" mass="22667">MSKKGGAVLQKDVPWRASNAPKPIPKIHHSPLLRIPQTPYTDYALSVMQHPNPIGNGLGNEAIVEAAGPDCIVPGQTVPIKLLGLKVLLFYQSLFHSSGYAFIMRENQFSGCYGFLWHLWGNKFACTTSKTQFNMGACSNPSIPHGDFYEDGSIKWSTSCLNIWVWPIEMDLKFMEPIGRELKSIGKFMDSAVDLMNKSFVDR</sequence>
<evidence type="ECO:0000313" key="2">
    <source>
        <dbReference type="Proteomes" id="UP001060085"/>
    </source>
</evidence>
<accession>A0ACC0C7J7</accession>
<dbReference type="EMBL" id="CM044701">
    <property type="protein sequence ID" value="KAI5680743.1"/>
    <property type="molecule type" value="Genomic_DNA"/>
</dbReference>